<sequence length="68" mass="7215">MSLKIVGLMRLVVLSTNLVLFSSNTASTCLDLLFTDSTSSPPMCKSNRGCIVCHKSSFPVILPPIASA</sequence>
<evidence type="ECO:0000313" key="3">
    <source>
        <dbReference type="Proteomes" id="UP000187203"/>
    </source>
</evidence>
<gene>
    <name evidence="2" type="ORF">COLO4_19798</name>
</gene>
<dbReference type="Proteomes" id="UP000187203">
    <property type="component" value="Unassembled WGS sequence"/>
</dbReference>
<evidence type="ECO:0000313" key="2">
    <source>
        <dbReference type="EMBL" id="OMO89346.1"/>
    </source>
</evidence>
<reference evidence="3" key="1">
    <citation type="submission" date="2013-09" db="EMBL/GenBank/DDBJ databases">
        <title>Corchorus olitorius genome sequencing.</title>
        <authorList>
            <person name="Alam M."/>
            <person name="Haque M.S."/>
            <person name="Islam M.S."/>
            <person name="Emdad E.M."/>
            <person name="Islam M.M."/>
            <person name="Ahmed B."/>
            <person name="Halim A."/>
            <person name="Hossen Q.M.M."/>
            <person name="Hossain M.Z."/>
            <person name="Ahmed R."/>
            <person name="Khan M.M."/>
            <person name="Islam R."/>
            <person name="Rashid M.M."/>
            <person name="Khan S.A."/>
            <person name="Rahman M.S."/>
            <person name="Alam M."/>
            <person name="Yahiya A.S."/>
            <person name="Khan M.S."/>
            <person name="Azam M.S."/>
            <person name="Haque T."/>
            <person name="Lashkar M.Z.H."/>
            <person name="Akhand A.I."/>
            <person name="Morshed G."/>
            <person name="Roy S."/>
            <person name="Uddin K.S."/>
            <person name="Rabeya T."/>
            <person name="Hossain A.S."/>
            <person name="Chowdhury A."/>
            <person name="Snigdha A.R."/>
            <person name="Mortoza M.S."/>
            <person name="Matin S.A."/>
            <person name="Hoque S.M.E."/>
            <person name="Islam M.K."/>
            <person name="Roy D.K."/>
            <person name="Haider R."/>
            <person name="Moosa M.M."/>
            <person name="Elias S.M."/>
            <person name="Hasan A.M."/>
            <person name="Jahan S."/>
            <person name="Shafiuddin M."/>
            <person name="Mahmood N."/>
            <person name="Shommy N.S."/>
        </authorList>
    </citation>
    <scope>NUCLEOTIDE SEQUENCE [LARGE SCALE GENOMIC DNA]</scope>
    <source>
        <strain evidence="3">cv. O-4</strain>
    </source>
</reference>
<evidence type="ECO:0000256" key="1">
    <source>
        <dbReference type="SAM" id="SignalP"/>
    </source>
</evidence>
<name>A0A1R3J3J8_9ROSI</name>
<dbReference type="EMBL" id="AWUE01016816">
    <property type="protein sequence ID" value="OMO89346.1"/>
    <property type="molecule type" value="Genomic_DNA"/>
</dbReference>
<proteinExistence type="predicted"/>
<keyword evidence="3" id="KW-1185">Reference proteome</keyword>
<dbReference type="AlphaFoldDB" id="A0A1R3J3J8"/>
<feature type="chain" id="PRO_5013023484" description="Secreted protein" evidence="1">
    <location>
        <begin position="27"/>
        <end position="68"/>
    </location>
</feature>
<organism evidence="2 3">
    <name type="scientific">Corchorus olitorius</name>
    <dbReference type="NCBI Taxonomy" id="93759"/>
    <lineage>
        <taxon>Eukaryota</taxon>
        <taxon>Viridiplantae</taxon>
        <taxon>Streptophyta</taxon>
        <taxon>Embryophyta</taxon>
        <taxon>Tracheophyta</taxon>
        <taxon>Spermatophyta</taxon>
        <taxon>Magnoliopsida</taxon>
        <taxon>eudicotyledons</taxon>
        <taxon>Gunneridae</taxon>
        <taxon>Pentapetalae</taxon>
        <taxon>rosids</taxon>
        <taxon>malvids</taxon>
        <taxon>Malvales</taxon>
        <taxon>Malvaceae</taxon>
        <taxon>Grewioideae</taxon>
        <taxon>Apeibeae</taxon>
        <taxon>Corchorus</taxon>
    </lineage>
</organism>
<comment type="caution">
    <text evidence="2">The sequence shown here is derived from an EMBL/GenBank/DDBJ whole genome shotgun (WGS) entry which is preliminary data.</text>
</comment>
<protein>
    <recommendedName>
        <fullName evidence="4">Secreted protein</fullName>
    </recommendedName>
</protein>
<evidence type="ECO:0008006" key="4">
    <source>
        <dbReference type="Google" id="ProtNLM"/>
    </source>
</evidence>
<accession>A0A1R3J3J8</accession>
<keyword evidence="1" id="KW-0732">Signal</keyword>
<feature type="signal peptide" evidence="1">
    <location>
        <begin position="1"/>
        <end position="26"/>
    </location>
</feature>